<sequence length="229" mass="26047">MTYISCTYYSCVCFSNILEDNLHLILERNRLIVLTVCLVPAELTEEWQKKEEHFIELPPEICQLKVIGFSKDIGSSLFLLPSILHRLESFLVAIELKEKLVASFPEGAEVTAQRRLEFLGDAVFDYLITSYLYSVYPNLKPGQLTDLRSVSVNNTSFADVAGRWSFHKFIICDSSVLREKMTEYVNSTGSSTTGKRHIEEKKLPKGSYFLLDLSVCTTRLFLILVISLA</sequence>
<comment type="caution">
    <text evidence="3">The sequence shown here is derived from an EMBL/GenBank/DDBJ whole genome shotgun (WGS) entry which is preliminary data.</text>
</comment>
<evidence type="ECO:0000256" key="1">
    <source>
        <dbReference type="ARBA" id="ARBA00022801"/>
    </source>
</evidence>
<dbReference type="Proteomes" id="UP001289374">
    <property type="component" value="Unassembled WGS sequence"/>
</dbReference>
<gene>
    <name evidence="3" type="ORF">Sango_1915000</name>
</gene>
<reference evidence="3" key="2">
    <citation type="journal article" date="2024" name="Plant">
        <title>Genomic evolution and insights into agronomic trait innovations of Sesamum species.</title>
        <authorList>
            <person name="Miao H."/>
            <person name="Wang L."/>
            <person name="Qu L."/>
            <person name="Liu H."/>
            <person name="Sun Y."/>
            <person name="Le M."/>
            <person name="Wang Q."/>
            <person name="Wei S."/>
            <person name="Zheng Y."/>
            <person name="Lin W."/>
            <person name="Duan Y."/>
            <person name="Cao H."/>
            <person name="Xiong S."/>
            <person name="Wang X."/>
            <person name="Wei L."/>
            <person name="Li C."/>
            <person name="Ma Q."/>
            <person name="Ju M."/>
            <person name="Zhao R."/>
            <person name="Li G."/>
            <person name="Mu C."/>
            <person name="Tian Q."/>
            <person name="Mei H."/>
            <person name="Zhang T."/>
            <person name="Gao T."/>
            <person name="Zhang H."/>
        </authorList>
    </citation>
    <scope>NUCLEOTIDE SEQUENCE</scope>
    <source>
        <strain evidence="3">K16</strain>
    </source>
</reference>
<dbReference type="GO" id="GO:0030422">
    <property type="term" value="P:siRNA processing"/>
    <property type="evidence" value="ECO:0007669"/>
    <property type="project" value="TreeGrafter"/>
</dbReference>
<evidence type="ECO:0000313" key="3">
    <source>
        <dbReference type="EMBL" id="KAK4391372.1"/>
    </source>
</evidence>
<dbReference type="GO" id="GO:0005737">
    <property type="term" value="C:cytoplasm"/>
    <property type="evidence" value="ECO:0007669"/>
    <property type="project" value="TreeGrafter"/>
</dbReference>
<protein>
    <submittedName>
        <fullName evidence="3">Endoribonuclease Dicer4</fullName>
    </submittedName>
</protein>
<dbReference type="PROSITE" id="PS50142">
    <property type="entry name" value="RNASE_3_2"/>
    <property type="match status" value="1"/>
</dbReference>
<organism evidence="3 4">
    <name type="scientific">Sesamum angolense</name>
    <dbReference type="NCBI Taxonomy" id="2727404"/>
    <lineage>
        <taxon>Eukaryota</taxon>
        <taxon>Viridiplantae</taxon>
        <taxon>Streptophyta</taxon>
        <taxon>Embryophyta</taxon>
        <taxon>Tracheophyta</taxon>
        <taxon>Spermatophyta</taxon>
        <taxon>Magnoliopsida</taxon>
        <taxon>eudicotyledons</taxon>
        <taxon>Gunneridae</taxon>
        <taxon>Pentapetalae</taxon>
        <taxon>asterids</taxon>
        <taxon>lamiids</taxon>
        <taxon>Lamiales</taxon>
        <taxon>Pedaliaceae</taxon>
        <taxon>Sesamum</taxon>
    </lineage>
</organism>
<dbReference type="GO" id="GO:0004525">
    <property type="term" value="F:ribonuclease III activity"/>
    <property type="evidence" value="ECO:0007669"/>
    <property type="project" value="InterPro"/>
</dbReference>
<dbReference type="Pfam" id="PF00636">
    <property type="entry name" value="Ribonuclease_3"/>
    <property type="match status" value="1"/>
</dbReference>
<dbReference type="SMART" id="SM00535">
    <property type="entry name" value="RIBOc"/>
    <property type="match status" value="1"/>
</dbReference>
<accession>A0AAE1WDJ5</accession>
<dbReference type="Gene3D" id="1.10.1520.10">
    <property type="entry name" value="Ribonuclease III domain"/>
    <property type="match status" value="1"/>
</dbReference>
<dbReference type="CDD" id="cd00593">
    <property type="entry name" value="RIBOc"/>
    <property type="match status" value="1"/>
</dbReference>
<dbReference type="PANTHER" id="PTHR14950">
    <property type="entry name" value="DICER-RELATED"/>
    <property type="match status" value="1"/>
</dbReference>
<dbReference type="InterPro" id="IPR036389">
    <property type="entry name" value="RNase_III_sf"/>
</dbReference>
<dbReference type="EMBL" id="JACGWL010000011">
    <property type="protein sequence ID" value="KAK4391372.1"/>
    <property type="molecule type" value="Genomic_DNA"/>
</dbReference>
<name>A0AAE1WDJ5_9LAMI</name>
<feature type="domain" description="RNase III" evidence="2">
    <location>
        <begin position="80"/>
        <end position="201"/>
    </location>
</feature>
<proteinExistence type="predicted"/>
<keyword evidence="1" id="KW-0378">Hydrolase</keyword>
<dbReference type="GO" id="GO:0003723">
    <property type="term" value="F:RNA binding"/>
    <property type="evidence" value="ECO:0007669"/>
    <property type="project" value="TreeGrafter"/>
</dbReference>
<dbReference type="SUPFAM" id="SSF69065">
    <property type="entry name" value="RNase III domain-like"/>
    <property type="match status" value="1"/>
</dbReference>
<reference evidence="3" key="1">
    <citation type="submission" date="2020-06" db="EMBL/GenBank/DDBJ databases">
        <authorList>
            <person name="Li T."/>
            <person name="Hu X."/>
            <person name="Zhang T."/>
            <person name="Song X."/>
            <person name="Zhang H."/>
            <person name="Dai N."/>
            <person name="Sheng W."/>
            <person name="Hou X."/>
            <person name="Wei L."/>
        </authorList>
    </citation>
    <scope>NUCLEOTIDE SEQUENCE</scope>
    <source>
        <strain evidence="3">K16</strain>
        <tissue evidence="3">Leaf</tissue>
    </source>
</reference>
<keyword evidence="4" id="KW-1185">Reference proteome</keyword>
<dbReference type="InterPro" id="IPR000999">
    <property type="entry name" value="RNase_III_dom"/>
</dbReference>
<dbReference type="PANTHER" id="PTHR14950:SF15">
    <property type="entry name" value="DICER-LIKE PROTEIN 4"/>
    <property type="match status" value="1"/>
</dbReference>
<evidence type="ECO:0000313" key="4">
    <source>
        <dbReference type="Proteomes" id="UP001289374"/>
    </source>
</evidence>
<dbReference type="GO" id="GO:0005634">
    <property type="term" value="C:nucleus"/>
    <property type="evidence" value="ECO:0007669"/>
    <property type="project" value="TreeGrafter"/>
</dbReference>
<dbReference type="AlphaFoldDB" id="A0AAE1WDJ5"/>
<evidence type="ECO:0000259" key="2">
    <source>
        <dbReference type="PROSITE" id="PS50142"/>
    </source>
</evidence>